<gene>
    <name evidence="2" type="ORF">GRJ2_002104600</name>
</gene>
<keyword evidence="3" id="KW-1185">Reference proteome</keyword>
<feature type="domain" description="Reverse transcriptase" evidence="1">
    <location>
        <begin position="352"/>
        <end position="582"/>
    </location>
</feature>
<comment type="caution">
    <text evidence="2">The sequence shown here is derived from an EMBL/GenBank/DDBJ whole genome shotgun (WGS) entry which is preliminary data.</text>
</comment>
<evidence type="ECO:0000313" key="2">
    <source>
        <dbReference type="EMBL" id="GAB0196393.1"/>
    </source>
</evidence>
<sequence length="582" mass="65074">MNLFKEILPIVRKILSTATASDDHALLNLMLKEDVISKEYHQALLHEKDREDLARKISLTFVEKWDLYSNTVVPLCCLNLYGSKPQNMTDNEPTGSKYISDSKRQIMDSAFVSENGYLDLLHSDIDPLHLYTLLDHKSSGSEEGDFSADPEVDASNYDQFNNMDFLCTMENGENGDELYLCSNTIEAYARIAELAEYVLKDQQEKQVEDTFGNLISDEMAAENTERFTDIKIQKCHKRSSAESCSDDSEPKYKKIGSSAPLIPECLPVDMKGSQDNTGFADPPQQILNFVLGNGISDVIIYPDLPLVEEDRVREHLGKLDIHKSMGSDGMHPSVLRELADVIARLLSIIFERSWRTGEVPEDWRKANVTPVFKKGKKEDPGNYRPVSLTSIPGKMMEQLILGVINKHVEEKKVIGSGQHGFTKGKSCLTNLIGFYDGMTSWVDEGRAVDVVYLDFSKAFDTVSHNILVSKLRKCGLDEWSVRWVENWLNGRAQRVVVSGAESSWRPVASGVPQGSVLGPVSFNVFINHLDKGIECTLSTSTDDTKLGGVADTPESCAAIQRDLDQTRELGKEEPYEIQQGQV</sequence>
<accession>A0ABC9XFD9</accession>
<dbReference type="CDD" id="cd01650">
    <property type="entry name" value="RT_nLTR_like"/>
    <property type="match status" value="1"/>
</dbReference>
<name>A0ABC9XFD9_GRUJA</name>
<dbReference type="Pfam" id="PF00078">
    <property type="entry name" value="RVT_1"/>
    <property type="match status" value="1"/>
</dbReference>
<dbReference type="PROSITE" id="PS50878">
    <property type="entry name" value="RT_POL"/>
    <property type="match status" value="1"/>
</dbReference>
<dbReference type="EMBL" id="BAAFJT010000015">
    <property type="protein sequence ID" value="GAB0196393.1"/>
    <property type="molecule type" value="Genomic_DNA"/>
</dbReference>
<dbReference type="InterPro" id="IPR000477">
    <property type="entry name" value="RT_dom"/>
</dbReference>
<organism evidence="2 3">
    <name type="scientific">Grus japonensis</name>
    <name type="common">Japanese crane</name>
    <name type="synonym">Red-crowned crane</name>
    <dbReference type="NCBI Taxonomy" id="30415"/>
    <lineage>
        <taxon>Eukaryota</taxon>
        <taxon>Metazoa</taxon>
        <taxon>Chordata</taxon>
        <taxon>Craniata</taxon>
        <taxon>Vertebrata</taxon>
        <taxon>Euteleostomi</taxon>
        <taxon>Archelosauria</taxon>
        <taxon>Archosauria</taxon>
        <taxon>Dinosauria</taxon>
        <taxon>Saurischia</taxon>
        <taxon>Theropoda</taxon>
        <taxon>Coelurosauria</taxon>
        <taxon>Aves</taxon>
        <taxon>Neognathae</taxon>
        <taxon>Neoaves</taxon>
        <taxon>Gruiformes</taxon>
        <taxon>Gruidae</taxon>
        <taxon>Grus</taxon>
    </lineage>
</organism>
<evidence type="ECO:0000313" key="3">
    <source>
        <dbReference type="Proteomes" id="UP001623348"/>
    </source>
</evidence>
<evidence type="ECO:0000259" key="1">
    <source>
        <dbReference type="PROSITE" id="PS50878"/>
    </source>
</evidence>
<dbReference type="InterPro" id="IPR043502">
    <property type="entry name" value="DNA/RNA_pol_sf"/>
</dbReference>
<reference evidence="2 3" key="1">
    <citation type="submission" date="2024-06" db="EMBL/GenBank/DDBJ databases">
        <title>The draft genome of Grus japonensis, version 3.</title>
        <authorList>
            <person name="Nabeshima K."/>
            <person name="Suzuki S."/>
            <person name="Onuma M."/>
        </authorList>
    </citation>
    <scope>NUCLEOTIDE SEQUENCE [LARGE SCALE GENOMIC DNA]</scope>
    <source>
        <strain evidence="2 3">451A</strain>
    </source>
</reference>
<dbReference type="Proteomes" id="UP001623348">
    <property type="component" value="Unassembled WGS sequence"/>
</dbReference>
<proteinExistence type="predicted"/>
<dbReference type="AlphaFoldDB" id="A0ABC9XFD9"/>
<dbReference type="SUPFAM" id="SSF56672">
    <property type="entry name" value="DNA/RNA polymerases"/>
    <property type="match status" value="1"/>
</dbReference>
<protein>
    <submittedName>
        <fullName evidence="2">MHC class II transactivator</fullName>
    </submittedName>
</protein>
<dbReference type="PANTHER" id="PTHR33332">
    <property type="entry name" value="REVERSE TRANSCRIPTASE DOMAIN-CONTAINING PROTEIN"/>
    <property type="match status" value="1"/>
</dbReference>